<dbReference type="PANTHER" id="PTHR10963">
    <property type="entry name" value="GLYCOSYL HYDROLASE-RELATED"/>
    <property type="match status" value="1"/>
</dbReference>
<evidence type="ECO:0000313" key="3">
    <source>
        <dbReference type="EMBL" id="CAL8127871.1"/>
    </source>
</evidence>
<accession>A0ABP1RGT4</accession>
<dbReference type="Proteomes" id="UP001642540">
    <property type="component" value="Unassembled WGS sequence"/>
</dbReference>
<dbReference type="CDD" id="cd08023">
    <property type="entry name" value="GH16_laminarinase_like"/>
    <property type="match status" value="1"/>
</dbReference>
<evidence type="ECO:0000313" key="4">
    <source>
        <dbReference type="Proteomes" id="UP001642540"/>
    </source>
</evidence>
<feature type="domain" description="GH16" evidence="2">
    <location>
        <begin position="49"/>
        <end position="301"/>
    </location>
</feature>
<dbReference type="InterPro" id="IPR050546">
    <property type="entry name" value="Glycosyl_Hydrlase_16"/>
</dbReference>
<dbReference type="PANTHER" id="PTHR10963:SF55">
    <property type="entry name" value="GLYCOSIDE HYDROLASE FAMILY 16 PROTEIN"/>
    <property type="match status" value="1"/>
</dbReference>
<name>A0ABP1RGT4_9HEXA</name>
<dbReference type="EMBL" id="CAXLJM020000072">
    <property type="protein sequence ID" value="CAL8127871.1"/>
    <property type="molecule type" value="Genomic_DNA"/>
</dbReference>
<organism evidence="3 4">
    <name type="scientific">Orchesella dallaii</name>
    <dbReference type="NCBI Taxonomy" id="48710"/>
    <lineage>
        <taxon>Eukaryota</taxon>
        <taxon>Metazoa</taxon>
        <taxon>Ecdysozoa</taxon>
        <taxon>Arthropoda</taxon>
        <taxon>Hexapoda</taxon>
        <taxon>Collembola</taxon>
        <taxon>Entomobryomorpha</taxon>
        <taxon>Entomobryoidea</taxon>
        <taxon>Orchesellidae</taxon>
        <taxon>Orchesellinae</taxon>
        <taxon>Orchesella</taxon>
    </lineage>
</organism>
<comment type="caution">
    <text evidence="3">The sequence shown here is derived from an EMBL/GenBank/DDBJ whole genome shotgun (WGS) entry which is preliminary data.</text>
</comment>
<sequence length="301" mass="35790">MNILQNFFHHLNIERKKSERRFQNRILSKMGKLSILALIAICSISLAKADWELVWEDQFDGEDLNRNYRFDQGCNGWGNNELQCYTVNRPENVRQENGMLIITARREWWDDGQTTLPFTSTRLLTYSNFLYGKFEIRARLPKGKHLWPAFWMMPTYSEYGQWPRSGEIDIMEYRGQRPTNTLGTIHYGESKENKGQAGSPETTFPYDFSQDFHVFGLDWSPTKIMWIVDDRVYHEETLERNFWESVYTANGQPFDKEFHIIINLAVGGMFFGDEPFDPIEADGWEKPTFEIDWLRKWTWRM</sequence>
<keyword evidence="4" id="KW-1185">Reference proteome</keyword>
<dbReference type="InterPro" id="IPR000757">
    <property type="entry name" value="Beta-glucanase-like"/>
</dbReference>
<evidence type="ECO:0000259" key="2">
    <source>
        <dbReference type="PROSITE" id="PS51762"/>
    </source>
</evidence>
<protein>
    <recommendedName>
        <fullName evidence="2">GH16 domain-containing protein</fullName>
    </recommendedName>
</protein>
<dbReference type="SUPFAM" id="SSF49899">
    <property type="entry name" value="Concanavalin A-like lectins/glucanases"/>
    <property type="match status" value="1"/>
</dbReference>
<dbReference type="InterPro" id="IPR013320">
    <property type="entry name" value="ConA-like_dom_sf"/>
</dbReference>
<reference evidence="3 4" key="1">
    <citation type="submission" date="2024-08" db="EMBL/GenBank/DDBJ databases">
        <authorList>
            <person name="Cucini C."/>
            <person name="Frati F."/>
        </authorList>
    </citation>
    <scope>NUCLEOTIDE SEQUENCE [LARGE SCALE GENOMIC DNA]</scope>
</reference>
<comment type="similarity">
    <text evidence="1">Belongs to the glycosyl hydrolase 16 family.</text>
</comment>
<dbReference type="Gene3D" id="2.60.120.200">
    <property type="match status" value="1"/>
</dbReference>
<gene>
    <name evidence="3" type="ORF">ODALV1_LOCUS21995</name>
</gene>
<evidence type="ECO:0000256" key="1">
    <source>
        <dbReference type="ARBA" id="ARBA00006865"/>
    </source>
</evidence>
<dbReference type="Pfam" id="PF00722">
    <property type="entry name" value="Glyco_hydro_16"/>
    <property type="match status" value="1"/>
</dbReference>
<dbReference type="PROSITE" id="PS51762">
    <property type="entry name" value="GH16_2"/>
    <property type="match status" value="1"/>
</dbReference>
<proteinExistence type="inferred from homology"/>